<reference evidence="6 7" key="1">
    <citation type="submission" date="2020-07" db="EMBL/GenBank/DDBJ databases">
        <title>Sequencing the genomes of 1000 actinobacteria strains.</title>
        <authorList>
            <person name="Klenk H.-P."/>
        </authorList>
    </citation>
    <scope>NUCLEOTIDE SEQUENCE [LARGE SCALE GENOMIC DNA]</scope>
    <source>
        <strain evidence="6 7">DSM 22185</strain>
    </source>
</reference>
<dbReference type="EC" id="1.4.3.5" evidence="6"/>
<dbReference type="PANTHER" id="PTHR10851">
    <property type="entry name" value="PYRIDOXINE-5-PHOSPHATE OXIDASE"/>
    <property type="match status" value="1"/>
</dbReference>
<evidence type="ECO:0000256" key="1">
    <source>
        <dbReference type="ARBA" id="ARBA00022630"/>
    </source>
</evidence>
<gene>
    <name evidence="6" type="ORF">BKA02_001365</name>
</gene>
<feature type="binding site" evidence="4">
    <location>
        <position position="170"/>
    </location>
    <ligand>
        <name>FMN</name>
        <dbReference type="ChEBI" id="CHEBI:58210"/>
    </ligand>
</feature>
<dbReference type="GO" id="GO:0004733">
    <property type="term" value="F:pyridoxamine phosphate oxidase activity"/>
    <property type="evidence" value="ECO:0007669"/>
    <property type="project" value="UniProtKB-EC"/>
</dbReference>
<dbReference type="AlphaFoldDB" id="A0A7Y9JME8"/>
<keyword evidence="2 4" id="KW-0288">FMN</keyword>
<feature type="binding site" evidence="4">
    <location>
        <position position="90"/>
    </location>
    <ligand>
        <name>FMN</name>
        <dbReference type="ChEBI" id="CHEBI:58210"/>
    </ligand>
</feature>
<evidence type="ECO:0000256" key="2">
    <source>
        <dbReference type="ARBA" id="ARBA00022643"/>
    </source>
</evidence>
<dbReference type="InterPro" id="IPR011576">
    <property type="entry name" value="Pyridox_Oxase_N"/>
</dbReference>
<keyword evidence="7" id="KW-1185">Reference proteome</keyword>
<sequence length="197" mass="21185">MAHDSLAAWLRAQPTLTGTAPDLDLDALPDDPVELFLDWMRGAVAQGVPEAAAATLATIGADGVPDVRTLILKDVDARGWVFASTRSSVKATQLAAAPVAALNFWWPPILRAVRVRGAVVEASAEDSAADLAARSAAARAIIAPGNWVLWRIVPAQVEFWQGAEDRHHTRIIYRAEGAHWVRTDNARDAKQKKGQTA</sequence>
<dbReference type="Proteomes" id="UP000552045">
    <property type="component" value="Unassembled WGS sequence"/>
</dbReference>
<protein>
    <submittedName>
        <fullName evidence="6">Pyridoxamine 5'-phosphate oxidase</fullName>
        <ecNumber evidence="6">1.4.3.5</ecNumber>
    </submittedName>
</protein>
<dbReference type="EMBL" id="JACCBH010000001">
    <property type="protein sequence ID" value="NYD54310.1"/>
    <property type="molecule type" value="Genomic_DNA"/>
</dbReference>
<dbReference type="PIRSF" id="PIRSF000190">
    <property type="entry name" value="Pyd_amn-ph_oxd"/>
    <property type="match status" value="1"/>
</dbReference>
<dbReference type="Gene3D" id="2.30.110.10">
    <property type="entry name" value="Electron Transport, Fmn-binding Protein, Chain A"/>
    <property type="match status" value="2"/>
</dbReference>
<evidence type="ECO:0000313" key="6">
    <source>
        <dbReference type="EMBL" id="NYD54310.1"/>
    </source>
</evidence>
<dbReference type="RefSeq" id="WP_179432524.1">
    <property type="nucleotide sequence ID" value="NZ_BAABLC010000001.1"/>
</dbReference>
<feature type="binding site" evidence="4">
    <location>
        <position position="160"/>
    </location>
    <ligand>
        <name>FMN</name>
        <dbReference type="ChEBI" id="CHEBI:58210"/>
    </ligand>
</feature>
<dbReference type="PANTHER" id="PTHR10851:SF0">
    <property type="entry name" value="PYRIDOXINE-5'-PHOSPHATE OXIDASE"/>
    <property type="match status" value="1"/>
</dbReference>
<feature type="binding site" evidence="4">
    <location>
        <begin position="68"/>
        <end position="73"/>
    </location>
    <ligand>
        <name>FMN</name>
        <dbReference type="ChEBI" id="CHEBI:58210"/>
    </ligand>
</feature>
<comment type="cofactor">
    <cofactor evidence="4">
        <name>FMN</name>
        <dbReference type="ChEBI" id="CHEBI:58210"/>
    </cofactor>
    <text evidence="4">Binds 1 FMN per subunit.</text>
</comment>
<dbReference type="InterPro" id="IPR000659">
    <property type="entry name" value="Pyridox_Oxase"/>
</dbReference>
<proteinExistence type="predicted"/>
<dbReference type="InterPro" id="IPR012349">
    <property type="entry name" value="Split_barrel_FMN-bd"/>
</dbReference>
<keyword evidence="3 6" id="KW-0560">Oxidoreductase</keyword>
<evidence type="ECO:0000256" key="3">
    <source>
        <dbReference type="ARBA" id="ARBA00023002"/>
    </source>
</evidence>
<keyword evidence="1" id="KW-0285">Flavoprotein</keyword>
<feature type="domain" description="Pyridoxamine 5'-phosphate oxidase N-terminal" evidence="5">
    <location>
        <begin position="42"/>
        <end position="160"/>
    </location>
</feature>
<accession>A0A7Y9JME8</accession>
<evidence type="ECO:0000259" key="5">
    <source>
        <dbReference type="Pfam" id="PF01243"/>
    </source>
</evidence>
<comment type="caution">
    <text evidence="6">The sequence shown here is derived from an EMBL/GenBank/DDBJ whole genome shotgun (WGS) entry which is preliminary data.</text>
</comment>
<dbReference type="GO" id="GO:0010181">
    <property type="term" value="F:FMN binding"/>
    <property type="evidence" value="ECO:0007669"/>
    <property type="project" value="InterPro"/>
</dbReference>
<dbReference type="Pfam" id="PF01243">
    <property type="entry name" value="PNPOx_N"/>
    <property type="match status" value="1"/>
</dbReference>
<name>A0A7Y9JME8_9MICO</name>
<evidence type="ECO:0000313" key="7">
    <source>
        <dbReference type="Proteomes" id="UP000552045"/>
    </source>
</evidence>
<evidence type="ECO:0000256" key="4">
    <source>
        <dbReference type="PIRSR" id="PIRSR000190-2"/>
    </source>
</evidence>
<dbReference type="SUPFAM" id="SSF50475">
    <property type="entry name" value="FMN-binding split barrel"/>
    <property type="match status" value="1"/>
</dbReference>
<dbReference type="GO" id="GO:0008615">
    <property type="term" value="P:pyridoxine biosynthetic process"/>
    <property type="evidence" value="ECO:0007669"/>
    <property type="project" value="InterPro"/>
</dbReference>
<organism evidence="6 7">
    <name type="scientific">Microbacterium pseudoresistens</name>
    <dbReference type="NCBI Taxonomy" id="640634"/>
    <lineage>
        <taxon>Bacteria</taxon>
        <taxon>Bacillati</taxon>
        <taxon>Actinomycetota</taxon>
        <taxon>Actinomycetes</taxon>
        <taxon>Micrococcales</taxon>
        <taxon>Microbacteriaceae</taxon>
        <taxon>Microbacterium</taxon>
    </lineage>
</organism>